<dbReference type="OrthoDB" id="4069787at2759"/>
<dbReference type="EMBL" id="HE978319">
    <property type="protein sequence ID" value="CCK70923.1"/>
    <property type="molecule type" value="Genomic_DNA"/>
</dbReference>
<dbReference type="GeneID" id="34526638"/>
<evidence type="ECO:0000313" key="2">
    <source>
        <dbReference type="Proteomes" id="UP000006310"/>
    </source>
</evidence>
<reference evidence="2" key="2">
    <citation type="submission" date="2012-08" db="EMBL/GenBank/DDBJ databases">
        <title>Genome sequence of Kazachstania naganishii.</title>
        <authorList>
            <person name="Gordon J.L."/>
            <person name="Armisen D."/>
            <person name="Proux-Wera E."/>
            <person name="OhEigeartaigh S.S."/>
            <person name="Byrne K.P."/>
            <person name="Wolfe K.H."/>
        </authorList>
    </citation>
    <scope>NUCLEOTIDE SEQUENCE [LARGE SCALE GENOMIC DNA]</scope>
    <source>
        <strain evidence="2">ATCC MYA-139 / BCRC 22969 / CBS 8797 / CCRC 22969 / KCTC 17520 / NBRC 10181 / NCYC 3082</strain>
    </source>
</reference>
<dbReference type="OMA" id="DAMIHRE"/>
<dbReference type="HOGENOM" id="CLU_1204939_0_0_1"/>
<dbReference type="eggNOG" id="ENOG502S4Y0">
    <property type="taxonomic scope" value="Eukaryota"/>
</dbReference>
<reference evidence="1 2" key="1">
    <citation type="journal article" date="2011" name="Proc. Natl. Acad. Sci. U.S.A.">
        <title>Evolutionary erosion of yeast sex chromosomes by mating-type switching accidents.</title>
        <authorList>
            <person name="Gordon J.L."/>
            <person name="Armisen D."/>
            <person name="Proux-Wera E."/>
            <person name="Oheigeartaigh S.S."/>
            <person name="Byrne K.P."/>
            <person name="Wolfe K.H."/>
        </authorList>
    </citation>
    <scope>NUCLEOTIDE SEQUENCE [LARGE SCALE GENOMIC DNA]</scope>
    <source>
        <strain evidence="2">ATCC MYA-139 / BCRC 22969 / CBS 8797 / CCRC 22969 / KCTC 17520 / NBRC 10181 / NCYC 3082</strain>
    </source>
</reference>
<proteinExistence type="predicted"/>
<evidence type="ECO:0008006" key="3">
    <source>
        <dbReference type="Google" id="ProtNLM"/>
    </source>
</evidence>
<organism evidence="1 2">
    <name type="scientific">Huiozyma naganishii (strain ATCC MYA-139 / BCRC 22969 / CBS 8797 / KCTC 17520 / NBRC 10181 / NCYC 3082 / Yp74L-3)</name>
    <name type="common">Yeast</name>
    <name type="synonym">Kazachstania naganishii</name>
    <dbReference type="NCBI Taxonomy" id="1071383"/>
    <lineage>
        <taxon>Eukaryota</taxon>
        <taxon>Fungi</taxon>
        <taxon>Dikarya</taxon>
        <taxon>Ascomycota</taxon>
        <taxon>Saccharomycotina</taxon>
        <taxon>Saccharomycetes</taxon>
        <taxon>Saccharomycetales</taxon>
        <taxon>Saccharomycetaceae</taxon>
        <taxon>Huiozyma</taxon>
    </lineage>
</organism>
<dbReference type="KEGG" id="kng:KNAG_0F02580"/>
<evidence type="ECO:0000313" key="1">
    <source>
        <dbReference type="EMBL" id="CCK70923.1"/>
    </source>
</evidence>
<dbReference type="AlphaFoldDB" id="J7RMY7"/>
<gene>
    <name evidence="1" type="primary">KNAG0F02580</name>
    <name evidence="1" type="ordered locus">KNAG_0F02580</name>
</gene>
<name>J7RMY7_HUIN7</name>
<keyword evidence="2" id="KW-1185">Reference proteome</keyword>
<dbReference type="Proteomes" id="UP000006310">
    <property type="component" value="Chromosome 6"/>
</dbReference>
<accession>J7RMY7</accession>
<dbReference type="RefSeq" id="XP_022465169.1">
    <property type="nucleotide sequence ID" value="XM_022608700.1"/>
</dbReference>
<sequence>MFRISIKSRCRFVQHIRASSKFSTKLERREIPQSLLRRQELRLKDGNNLAESPDLMKSLEDVFKIFNPNHATDEDDDILRASHDAIVNRFVHSKQMTSLLKNKFGFNEGTKLLDLQALTKNFNTLSQLEHDCVMTLAFPSQNTDQTTESWNELPPHVKQLQFYIAYGPYGPRQRIPFNENMLAVKNVPPRKGDPVTKFTLYLCALISAIALWKDKLSPQKEKAIPPAINN</sequence>
<protein>
    <recommendedName>
        <fullName evidence="3">Genetic interactor of prohibitin 7, mitochondrial</fullName>
    </recommendedName>
</protein>